<keyword evidence="1" id="KW-0472">Membrane</keyword>
<keyword evidence="1" id="KW-0812">Transmembrane</keyword>
<evidence type="ECO:0008006" key="4">
    <source>
        <dbReference type="Google" id="ProtNLM"/>
    </source>
</evidence>
<evidence type="ECO:0000256" key="1">
    <source>
        <dbReference type="SAM" id="Phobius"/>
    </source>
</evidence>
<accession>A0A1G9W7E7</accession>
<keyword evidence="1" id="KW-1133">Transmembrane helix</keyword>
<dbReference type="Proteomes" id="UP000199451">
    <property type="component" value="Unassembled WGS sequence"/>
</dbReference>
<dbReference type="AlphaFoldDB" id="A0A1G9W7E7"/>
<dbReference type="Pfam" id="PF24364">
    <property type="entry name" value="DUF7520"/>
    <property type="match status" value="1"/>
</dbReference>
<dbReference type="EMBL" id="FNHL01000003">
    <property type="protein sequence ID" value="SDM79945.1"/>
    <property type="molecule type" value="Genomic_DNA"/>
</dbReference>
<feature type="transmembrane region" description="Helical" evidence="1">
    <location>
        <begin position="12"/>
        <end position="30"/>
    </location>
</feature>
<sequence>MNDEPTGRRVLLTVAGVVVVLAGIIGFFVGSNSAESSPTFEVFGTLALPTSPASVALYGMVLAGVVMGGLFAAVQFASRYDDV</sequence>
<organism evidence="2 3">
    <name type="scientific">Halogranum gelatinilyticum</name>
    <dbReference type="NCBI Taxonomy" id="660521"/>
    <lineage>
        <taxon>Archaea</taxon>
        <taxon>Methanobacteriati</taxon>
        <taxon>Methanobacteriota</taxon>
        <taxon>Stenosarchaea group</taxon>
        <taxon>Halobacteria</taxon>
        <taxon>Halobacteriales</taxon>
        <taxon>Haloferacaceae</taxon>
    </lineage>
</organism>
<dbReference type="STRING" id="660521.SAMN04487949_2631"/>
<gene>
    <name evidence="2" type="ORF">SAMN04487949_2631</name>
</gene>
<evidence type="ECO:0000313" key="2">
    <source>
        <dbReference type="EMBL" id="SDM79945.1"/>
    </source>
</evidence>
<keyword evidence="3" id="KW-1185">Reference proteome</keyword>
<protein>
    <recommendedName>
        <fullName evidence="4">Cox cluster protein</fullName>
    </recommendedName>
</protein>
<name>A0A1G9W7E7_9EURY</name>
<proteinExistence type="predicted"/>
<dbReference type="InterPro" id="IPR055942">
    <property type="entry name" value="DUF7520"/>
</dbReference>
<feature type="transmembrane region" description="Helical" evidence="1">
    <location>
        <begin position="55"/>
        <end position="77"/>
    </location>
</feature>
<evidence type="ECO:0000313" key="3">
    <source>
        <dbReference type="Proteomes" id="UP000199451"/>
    </source>
</evidence>
<dbReference type="RefSeq" id="WP_089698056.1">
    <property type="nucleotide sequence ID" value="NZ_FNHL01000003.1"/>
</dbReference>
<reference evidence="3" key="1">
    <citation type="submission" date="2016-10" db="EMBL/GenBank/DDBJ databases">
        <authorList>
            <person name="Varghese N."/>
            <person name="Submissions S."/>
        </authorList>
    </citation>
    <scope>NUCLEOTIDE SEQUENCE [LARGE SCALE GENOMIC DNA]</scope>
    <source>
        <strain evidence="3">CGMCC 1.10119</strain>
    </source>
</reference>